<dbReference type="InterPro" id="IPR029058">
    <property type="entry name" value="AB_hydrolase_fold"/>
</dbReference>
<evidence type="ECO:0000313" key="2">
    <source>
        <dbReference type="EMBL" id="KRK77356.1"/>
    </source>
</evidence>
<dbReference type="PANTHER" id="PTHR23025:SF4">
    <property type="entry name" value="ALPHA_BETA HYDROLASE FOLD-3 DOMAIN-CONTAINING PROTEIN"/>
    <property type="match status" value="1"/>
</dbReference>
<protein>
    <submittedName>
        <fullName evidence="2">Carboxylesterase</fullName>
    </submittedName>
</protein>
<dbReference type="Proteomes" id="UP000051162">
    <property type="component" value="Unassembled WGS sequence"/>
</dbReference>
<dbReference type="GO" id="GO:0004806">
    <property type="term" value="F:triacylglycerol lipase activity"/>
    <property type="evidence" value="ECO:0007669"/>
    <property type="project" value="TreeGrafter"/>
</dbReference>
<dbReference type="RefSeq" id="WP_056943595.1">
    <property type="nucleotide sequence ID" value="NZ_AZDT01000007.1"/>
</dbReference>
<gene>
    <name evidence="2" type="ORF">FD30_GL000104</name>
</gene>
<dbReference type="OrthoDB" id="9815425at2"/>
<dbReference type="InterPro" id="IPR013094">
    <property type="entry name" value="AB_hydrolase_3"/>
</dbReference>
<dbReference type="Pfam" id="PF07859">
    <property type="entry name" value="Abhydrolase_3"/>
    <property type="match status" value="1"/>
</dbReference>
<dbReference type="EMBL" id="AZDT01000007">
    <property type="protein sequence ID" value="KRK77356.1"/>
    <property type="molecule type" value="Genomic_DNA"/>
</dbReference>
<dbReference type="AlphaFoldDB" id="A0A0R1K2E0"/>
<proteinExistence type="predicted"/>
<name>A0A0R1K2E0_9LACO</name>
<comment type="caution">
    <text evidence="2">The sequence shown here is derived from an EMBL/GenBank/DDBJ whole genome shotgun (WGS) entry which is preliminary data.</text>
</comment>
<reference evidence="2 3" key="1">
    <citation type="journal article" date="2015" name="Genome Announc.">
        <title>Expanding the biotechnology potential of lactobacilli through comparative genomics of 213 strains and associated genera.</title>
        <authorList>
            <person name="Sun Z."/>
            <person name="Harris H.M."/>
            <person name="McCann A."/>
            <person name="Guo C."/>
            <person name="Argimon S."/>
            <person name="Zhang W."/>
            <person name="Yang X."/>
            <person name="Jeffery I.B."/>
            <person name="Cooney J.C."/>
            <person name="Kagawa T.F."/>
            <person name="Liu W."/>
            <person name="Song Y."/>
            <person name="Salvetti E."/>
            <person name="Wrobel A."/>
            <person name="Rasinkangas P."/>
            <person name="Parkhill J."/>
            <person name="Rea M.C."/>
            <person name="O'Sullivan O."/>
            <person name="Ritari J."/>
            <person name="Douillard F.P."/>
            <person name="Paul Ross R."/>
            <person name="Yang R."/>
            <person name="Briner A.E."/>
            <person name="Felis G.E."/>
            <person name="de Vos W.M."/>
            <person name="Barrangou R."/>
            <person name="Klaenhammer T.R."/>
            <person name="Caufield P.W."/>
            <person name="Cui Y."/>
            <person name="Zhang H."/>
            <person name="O'Toole P.W."/>
        </authorList>
    </citation>
    <scope>NUCLEOTIDE SEQUENCE [LARGE SCALE GENOMIC DNA]</scope>
    <source>
        <strain evidence="2 3">DSM 19117</strain>
    </source>
</reference>
<dbReference type="STRING" id="1423773.FD30_GL000104"/>
<dbReference type="PATRIC" id="fig|1423773.3.peg.107"/>
<dbReference type="Gene3D" id="3.40.50.1820">
    <property type="entry name" value="alpha/beta hydrolase"/>
    <property type="match status" value="1"/>
</dbReference>
<dbReference type="GO" id="GO:0005829">
    <property type="term" value="C:cytosol"/>
    <property type="evidence" value="ECO:0007669"/>
    <property type="project" value="TreeGrafter"/>
</dbReference>
<dbReference type="SUPFAM" id="SSF53474">
    <property type="entry name" value="alpha/beta-Hydrolases"/>
    <property type="match status" value="1"/>
</dbReference>
<organism evidence="2 3">
    <name type="scientific">Levilactobacillus namurensis DSM 19117</name>
    <dbReference type="NCBI Taxonomy" id="1423773"/>
    <lineage>
        <taxon>Bacteria</taxon>
        <taxon>Bacillati</taxon>
        <taxon>Bacillota</taxon>
        <taxon>Bacilli</taxon>
        <taxon>Lactobacillales</taxon>
        <taxon>Lactobacillaceae</taxon>
        <taxon>Levilactobacillus</taxon>
    </lineage>
</organism>
<dbReference type="GO" id="GO:0004771">
    <property type="term" value="F:sterol ester esterase activity"/>
    <property type="evidence" value="ECO:0007669"/>
    <property type="project" value="TreeGrafter"/>
</dbReference>
<dbReference type="PANTHER" id="PTHR23025">
    <property type="entry name" value="TRIACYLGLYCEROL LIPASE"/>
    <property type="match status" value="1"/>
</dbReference>
<keyword evidence="3" id="KW-1185">Reference proteome</keyword>
<dbReference type="GeneID" id="84782636"/>
<evidence type="ECO:0000313" key="3">
    <source>
        <dbReference type="Proteomes" id="UP000051162"/>
    </source>
</evidence>
<feature type="domain" description="Alpha/beta hydrolase fold-3" evidence="1">
    <location>
        <begin position="59"/>
        <end position="264"/>
    </location>
</feature>
<sequence length="283" mass="30672">MSTSQALNQLRHQQAQQTAPVLATDLTSEFTETQVFNTSAGDIPVYSRWPHFHAATGMVINLHGNGFIYPHTDRDALFCKQLCLAANVAVFDVDYPLAPEHPFPIPLMAAFETVQKIQDRYREQLGWPTLIGHSTGGNLAVGTQLLALRQGKPLAQQVILDCPLLDLDADPLTKRLPHTTCSSASLDAVQATADYYRPQGEIDNVLISPSKATTADLTNFPETFLLTADQDPLLTEGEAFGQQLIAAGSKVTVRRYANSHHGFTVAGTGNSALALHDIAALLD</sequence>
<accession>A0A0R1K2E0</accession>
<dbReference type="GO" id="GO:0019433">
    <property type="term" value="P:triglyceride catabolic process"/>
    <property type="evidence" value="ECO:0007669"/>
    <property type="project" value="TreeGrafter"/>
</dbReference>
<evidence type="ECO:0000259" key="1">
    <source>
        <dbReference type="Pfam" id="PF07859"/>
    </source>
</evidence>